<feature type="transmembrane region" description="Helical" evidence="6">
    <location>
        <begin position="157"/>
        <end position="176"/>
    </location>
</feature>
<feature type="region of interest" description="Disordered" evidence="5">
    <location>
        <begin position="78"/>
        <end position="104"/>
    </location>
</feature>
<evidence type="ECO:0000313" key="8">
    <source>
        <dbReference type="Proteomes" id="UP001303760"/>
    </source>
</evidence>
<comment type="subcellular location">
    <subcellularLocation>
        <location evidence="1">Membrane</location>
        <topology evidence="1">Multi-pass membrane protein</topology>
    </subcellularLocation>
</comment>
<keyword evidence="8" id="KW-1185">Reference proteome</keyword>
<comment type="caution">
    <text evidence="7">The sequence shown here is derived from an EMBL/GenBank/DDBJ whole genome shotgun (WGS) entry which is preliminary data.</text>
</comment>
<name>A0AAN7C1P2_9PEZI</name>
<keyword evidence="3 6" id="KW-1133">Transmembrane helix</keyword>
<dbReference type="GO" id="GO:0005886">
    <property type="term" value="C:plasma membrane"/>
    <property type="evidence" value="ECO:0007669"/>
    <property type="project" value="TreeGrafter"/>
</dbReference>
<dbReference type="Gene3D" id="1.20.1720.10">
    <property type="entry name" value="Multidrug resistance protein D"/>
    <property type="match status" value="1"/>
</dbReference>
<reference evidence="7" key="2">
    <citation type="submission" date="2023-05" db="EMBL/GenBank/DDBJ databases">
        <authorList>
            <consortium name="Lawrence Berkeley National Laboratory"/>
            <person name="Steindorff A."/>
            <person name="Hensen N."/>
            <person name="Bonometti L."/>
            <person name="Westerberg I."/>
            <person name="Brannstrom I.O."/>
            <person name="Guillou S."/>
            <person name="Cros-Aarteil S."/>
            <person name="Calhoun S."/>
            <person name="Haridas S."/>
            <person name="Kuo A."/>
            <person name="Mondo S."/>
            <person name="Pangilinan J."/>
            <person name="Riley R."/>
            <person name="Labutti K."/>
            <person name="Andreopoulos B."/>
            <person name="Lipzen A."/>
            <person name="Chen C."/>
            <person name="Yanf M."/>
            <person name="Daum C."/>
            <person name="Ng V."/>
            <person name="Clum A."/>
            <person name="Ohm R."/>
            <person name="Martin F."/>
            <person name="Silar P."/>
            <person name="Natvig D."/>
            <person name="Lalanne C."/>
            <person name="Gautier V."/>
            <person name="Ament-Velasquez S.L."/>
            <person name="Kruys A."/>
            <person name="Hutchinson M.I."/>
            <person name="Powell A.J."/>
            <person name="Barry K."/>
            <person name="Miller A.N."/>
            <person name="Grigoriev I.V."/>
            <person name="Debuchy R."/>
            <person name="Gladieux P."/>
            <person name="Thoren M.H."/>
            <person name="Johannesson H."/>
        </authorList>
    </citation>
    <scope>NUCLEOTIDE SEQUENCE</scope>
    <source>
        <strain evidence="7">CBS 532.94</strain>
    </source>
</reference>
<sequence length="298" mass="32783">MAIYTGALSSGVGCGIIVAGLITINLDWRYIYWVAVALIGACRVLIIFAFPETEFSRAANLAEADAALSPKVLGEKPLKEGQDPVSAHSELAPPQATTHGNKTPPKRLIYWQTMRIFTGVHTHETFFKLLIRPIVLLTLTPGIRNGGVRQPEMRLPAMIPCLVTAPLALVLYGVGIGQRLHWMAPTLGLAFLNFAIVQGTNVTLVYSIDAYRLVAGEITVTQHAFKAAFGFLLSFYTNPWITQSGYEVAFGTMASISGGVILCWILIYIFGSRIRRVTWGWGFIKRLAHRHEDRVVGE</sequence>
<dbReference type="EMBL" id="MU860555">
    <property type="protein sequence ID" value="KAK4233441.1"/>
    <property type="molecule type" value="Genomic_DNA"/>
</dbReference>
<feature type="transmembrane region" description="Helical" evidence="6">
    <location>
        <begin position="248"/>
        <end position="270"/>
    </location>
</feature>
<dbReference type="SUPFAM" id="SSF103473">
    <property type="entry name" value="MFS general substrate transporter"/>
    <property type="match status" value="1"/>
</dbReference>
<evidence type="ECO:0000256" key="2">
    <source>
        <dbReference type="ARBA" id="ARBA00022692"/>
    </source>
</evidence>
<evidence type="ECO:0000313" key="7">
    <source>
        <dbReference type="EMBL" id="KAK4233441.1"/>
    </source>
</evidence>
<gene>
    <name evidence="7" type="ORF">C8A03DRAFT_38848</name>
</gene>
<dbReference type="Proteomes" id="UP001303760">
    <property type="component" value="Unassembled WGS sequence"/>
</dbReference>
<dbReference type="InterPro" id="IPR036259">
    <property type="entry name" value="MFS_trans_sf"/>
</dbReference>
<dbReference type="GO" id="GO:0022857">
    <property type="term" value="F:transmembrane transporter activity"/>
    <property type="evidence" value="ECO:0007669"/>
    <property type="project" value="TreeGrafter"/>
</dbReference>
<evidence type="ECO:0008006" key="9">
    <source>
        <dbReference type="Google" id="ProtNLM"/>
    </source>
</evidence>
<evidence type="ECO:0000256" key="6">
    <source>
        <dbReference type="SAM" id="Phobius"/>
    </source>
</evidence>
<proteinExistence type="predicted"/>
<keyword evidence="2 6" id="KW-0812">Transmembrane</keyword>
<feature type="transmembrane region" description="Helical" evidence="6">
    <location>
        <begin position="218"/>
        <end position="236"/>
    </location>
</feature>
<feature type="transmembrane region" description="Helical" evidence="6">
    <location>
        <begin position="30"/>
        <end position="50"/>
    </location>
</feature>
<feature type="transmembrane region" description="Helical" evidence="6">
    <location>
        <begin position="182"/>
        <end position="206"/>
    </location>
</feature>
<accession>A0AAN7C1P2</accession>
<reference evidence="7" key="1">
    <citation type="journal article" date="2023" name="Mol. Phylogenet. Evol.">
        <title>Genome-scale phylogeny and comparative genomics of the fungal order Sordariales.</title>
        <authorList>
            <person name="Hensen N."/>
            <person name="Bonometti L."/>
            <person name="Westerberg I."/>
            <person name="Brannstrom I.O."/>
            <person name="Guillou S."/>
            <person name="Cros-Aarteil S."/>
            <person name="Calhoun S."/>
            <person name="Haridas S."/>
            <person name="Kuo A."/>
            <person name="Mondo S."/>
            <person name="Pangilinan J."/>
            <person name="Riley R."/>
            <person name="LaButti K."/>
            <person name="Andreopoulos B."/>
            <person name="Lipzen A."/>
            <person name="Chen C."/>
            <person name="Yan M."/>
            <person name="Daum C."/>
            <person name="Ng V."/>
            <person name="Clum A."/>
            <person name="Steindorff A."/>
            <person name="Ohm R.A."/>
            <person name="Martin F."/>
            <person name="Silar P."/>
            <person name="Natvig D.O."/>
            <person name="Lalanne C."/>
            <person name="Gautier V."/>
            <person name="Ament-Velasquez S.L."/>
            <person name="Kruys A."/>
            <person name="Hutchinson M.I."/>
            <person name="Powell A.J."/>
            <person name="Barry K."/>
            <person name="Miller A.N."/>
            <person name="Grigoriev I.V."/>
            <person name="Debuchy R."/>
            <person name="Gladieux P."/>
            <person name="Hiltunen Thoren M."/>
            <person name="Johannesson H."/>
        </authorList>
    </citation>
    <scope>NUCLEOTIDE SEQUENCE</scope>
    <source>
        <strain evidence="7">CBS 532.94</strain>
    </source>
</reference>
<dbReference type="PANTHER" id="PTHR23502:SF34">
    <property type="entry name" value="PROTEIN HOL1"/>
    <property type="match status" value="1"/>
</dbReference>
<evidence type="ECO:0000256" key="5">
    <source>
        <dbReference type="SAM" id="MobiDB-lite"/>
    </source>
</evidence>
<evidence type="ECO:0000256" key="3">
    <source>
        <dbReference type="ARBA" id="ARBA00022989"/>
    </source>
</evidence>
<protein>
    <recommendedName>
        <fullName evidence="9">MFS transporter</fullName>
    </recommendedName>
</protein>
<feature type="transmembrane region" description="Helical" evidence="6">
    <location>
        <begin position="7"/>
        <end position="24"/>
    </location>
</feature>
<dbReference type="PANTHER" id="PTHR23502">
    <property type="entry name" value="MAJOR FACILITATOR SUPERFAMILY"/>
    <property type="match status" value="1"/>
</dbReference>
<evidence type="ECO:0000256" key="4">
    <source>
        <dbReference type="ARBA" id="ARBA00023136"/>
    </source>
</evidence>
<organism evidence="7 8">
    <name type="scientific">Achaetomium macrosporum</name>
    <dbReference type="NCBI Taxonomy" id="79813"/>
    <lineage>
        <taxon>Eukaryota</taxon>
        <taxon>Fungi</taxon>
        <taxon>Dikarya</taxon>
        <taxon>Ascomycota</taxon>
        <taxon>Pezizomycotina</taxon>
        <taxon>Sordariomycetes</taxon>
        <taxon>Sordariomycetidae</taxon>
        <taxon>Sordariales</taxon>
        <taxon>Chaetomiaceae</taxon>
        <taxon>Achaetomium</taxon>
    </lineage>
</organism>
<evidence type="ECO:0000256" key="1">
    <source>
        <dbReference type="ARBA" id="ARBA00004141"/>
    </source>
</evidence>
<keyword evidence="4 6" id="KW-0472">Membrane</keyword>
<dbReference type="AlphaFoldDB" id="A0AAN7C1P2"/>